<comment type="similarity">
    <text evidence="1">Belongs to the MDM20/NAA25 family.</text>
</comment>
<feature type="compositionally biased region" description="Acidic residues" evidence="4">
    <location>
        <begin position="1068"/>
        <end position="1078"/>
    </location>
</feature>
<evidence type="ECO:0000313" key="7">
    <source>
        <dbReference type="Proteomes" id="UP000678499"/>
    </source>
</evidence>
<keyword evidence="2" id="KW-0802">TPR repeat</keyword>
<proteinExistence type="inferred from homology"/>
<dbReference type="Pfam" id="PF24237">
    <property type="entry name" value="INO80E"/>
    <property type="match status" value="1"/>
</dbReference>
<feature type="domain" description="INO80 complex subunit E N-terminal" evidence="5">
    <location>
        <begin position="1005"/>
        <end position="1052"/>
    </location>
</feature>
<gene>
    <name evidence="6" type="ORF">NMOB1V02_LOCUS1636</name>
</gene>
<dbReference type="InterPro" id="IPR019183">
    <property type="entry name" value="NAA25_NatB_aux_su"/>
</dbReference>
<dbReference type="EMBL" id="OA882207">
    <property type="protein sequence ID" value="CAD7273765.1"/>
    <property type="molecule type" value="Genomic_DNA"/>
</dbReference>
<organism evidence="6">
    <name type="scientific">Notodromas monacha</name>
    <dbReference type="NCBI Taxonomy" id="399045"/>
    <lineage>
        <taxon>Eukaryota</taxon>
        <taxon>Metazoa</taxon>
        <taxon>Ecdysozoa</taxon>
        <taxon>Arthropoda</taxon>
        <taxon>Crustacea</taxon>
        <taxon>Oligostraca</taxon>
        <taxon>Ostracoda</taxon>
        <taxon>Podocopa</taxon>
        <taxon>Podocopida</taxon>
        <taxon>Cypridocopina</taxon>
        <taxon>Cypridoidea</taxon>
        <taxon>Cyprididae</taxon>
        <taxon>Notodromas</taxon>
    </lineage>
</organism>
<dbReference type="AlphaFoldDB" id="A0A7R9BEJ0"/>
<dbReference type="InterPro" id="IPR056515">
    <property type="entry name" value="INO80E_N"/>
</dbReference>
<dbReference type="GO" id="GO:0031416">
    <property type="term" value="C:NatB complex"/>
    <property type="evidence" value="ECO:0007669"/>
    <property type="project" value="TreeGrafter"/>
</dbReference>
<dbReference type="EMBL" id="CAJPEX010000170">
    <property type="protein sequence ID" value="CAG0913917.1"/>
    <property type="molecule type" value="Genomic_DNA"/>
</dbReference>
<evidence type="ECO:0000313" key="6">
    <source>
        <dbReference type="EMBL" id="CAD7273765.1"/>
    </source>
</evidence>
<feature type="compositionally biased region" description="Basic and acidic residues" evidence="4">
    <location>
        <begin position="1089"/>
        <end position="1098"/>
    </location>
</feature>
<reference evidence="6" key="1">
    <citation type="submission" date="2020-11" db="EMBL/GenBank/DDBJ databases">
        <authorList>
            <person name="Tran Van P."/>
        </authorList>
    </citation>
    <scope>NUCLEOTIDE SEQUENCE</scope>
</reference>
<name>A0A7R9BEJ0_9CRUS</name>
<sequence length="1211" mass="137287">MQPADCVIVERRLRPIYESLDNGYYKKALQEAEKVLKKQPNCSCAKVLRGLALLRLGKVAECNDILKVVLEDVPADEMTLQAISICFKELNQQDKVCEVYEMALKKNPGKEELLSHLFMAYVRVGNYKKQHVTAMNLYKIKPKNPYYFWAVMSVVMQAHDADEKTRQNICLPLAERMVQKFVNERKIESDAETYLYLMILDLMGKWEEALKVLTALPVPWSASHSDLFSEKRLDLMRKLGQWNELHASYKNLIEKELTVLQALFPSSPGEWSHMMGYMNSALKILDQGNDVDLNEIESFISEVHMKSKTRSASLARLELMRIRSERGEKSSKCIDLLVEYSYEFSRKQACFGDLKPYFAAWLTTTVTRKEFLSRIKDFRKDMNWPKDVTVDTLNRRIFYLQAERCLGHVEELDVPEVKHYVQERLRDWKSAEHLCVGLLPTDYRPTDYLALLAVFGCIDLWRRVVQSRESVESCWRAERNYLVKAICIAEEAMEVSPANHQFKLQLVLLYSFLGGVKQLPALQAAMDIKHIIIDTLGHMFAPFMLPFAFSGSASHFRAMLAFYASGQNDTMESLITAYKYGTFHKVKEFIDFRDRIRSSQMCAYVLREKVVEEVLILPSSQSQTEDALSSAKSLFERYHCNVDSLRDNRDFRVTVCIQPEGRDLSAANIEDSRVWDIAFMRMRDVMFKALSICSGCHILPIGDDVSPGSSLRSLAEELRQLISSLAGETNGEMNGKEEGTLEVPTSSKDDEYSFKMNLPARPRLKAFLGDVDLLGCVRLAVESASVAAEWSPKTNNIDSSSFNALHECLVHCVHSVQMMLKSEATQLLFNDLARVIERLTALAETISFIVALTGLVILKLKPHPLSGAKKSSKKKKDHATDVDTKQNRFLLVMETFVDQLESILESLINMLSQFNADSTAARLEFQMKLHDSCDDFMEDPRRGTVLSVLLRNQDASLSERFCGGKTEQACSDCCAVLIMKVTVDGSSRMTNIHFSVEKMENGVVDYHKKYKERKKQFKSLIYENESFKDQLLKAQHKLLKLSRDQKFLMDRLLHFEQPMSDAASSSGEETDSTDEDVPEPVISNKRKKPVVEDEKEPRVMPPLVTASKPKAKSAPRKPSVPKEKKKPEPKRRPRKSTPTSSSSASQPLSGSTPPGSGLLQSNVHSGVGLTYGVSSTLASHSLSQLARATTVGSLQDWARRDQNPSRSSDPQ</sequence>
<evidence type="ECO:0000256" key="1">
    <source>
        <dbReference type="ARBA" id="ARBA00006298"/>
    </source>
</evidence>
<evidence type="ECO:0000256" key="3">
    <source>
        <dbReference type="ARBA" id="ARBA00029872"/>
    </source>
</evidence>
<dbReference type="Pfam" id="PF09797">
    <property type="entry name" value="NatB_MDM20"/>
    <property type="match status" value="1"/>
</dbReference>
<protein>
    <recommendedName>
        <fullName evidence="3">N-terminal acetyltransferase B complex subunit MDM20 homolog</fullName>
    </recommendedName>
</protein>
<dbReference type="Gene3D" id="1.25.40.1040">
    <property type="match status" value="1"/>
</dbReference>
<dbReference type="PANTHER" id="PTHR22767">
    <property type="entry name" value="N-TERMINAL ACETYLTRANSFERASE-RELATED"/>
    <property type="match status" value="1"/>
</dbReference>
<keyword evidence="7" id="KW-1185">Reference proteome</keyword>
<dbReference type="OrthoDB" id="1874341at2759"/>
<feature type="region of interest" description="Disordered" evidence="4">
    <location>
        <begin position="1188"/>
        <end position="1211"/>
    </location>
</feature>
<feature type="region of interest" description="Disordered" evidence="4">
    <location>
        <begin position="1058"/>
        <end position="1163"/>
    </location>
</feature>
<dbReference type="PANTHER" id="PTHR22767:SF3">
    <property type="entry name" value="N-ALPHA-ACETYLTRANSFERASE 25, NATB AUXILIARY SUBUNIT"/>
    <property type="match status" value="1"/>
</dbReference>
<dbReference type="Proteomes" id="UP000678499">
    <property type="component" value="Unassembled WGS sequence"/>
</dbReference>
<dbReference type="InterPro" id="IPR011990">
    <property type="entry name" value="TPR-like_helical_dom_sf"/>
</dbReference>
<evidence type="ECO:0000256" key="2">
    <source>
        <dbReference type="ARBA" id="ARBA00022803"/>
    </source>
</evidence>
<accession>A0A7R9BEJ0</accession>
<dbReference type="SUPFAM" id="SSF48452">
    <property type="entry name" value="TPR-like"/>
    <property type="match status" value="1"/>
</dbReference>
<evidence type="ECO:0000256" key="4">
    <source>
        <dbReference type="SAM" id="MobiDB-lite"/>
    </source>
</evidence>
<feature type="compositionally biased region" description="Low complexity" evidence="4">
    <location>
        <begin position="1136"/>
        <end position="1153"/>
    </location>
</feature>
<evidence type="ECO:0000259" key="5">
    <source>
        <dbReference type="Pfam" id="PF24237"/>
    </source>
</evidence>